<dbReference type="AlphaFoldDB" id="A0A7H4PKI3"/>
<gene>
    <name evidence="1" type="ORF">NCTC11685_06224</name>
</gene>
<proteinExistence type="predicted"/>
<comment type="caution">
    <text evidence="1">The sequence shown here is derived from an EMBL/GenBank/DDBJ whole genome shotgun (WGS) entry which is preliminary data.</text>
</comment>
<name>A0A7H4PKI3_9ENTR</name>
<evidence type="ECO:0000313" key="2">
    <source>
        <dbReference type="Proteomes" id="UP000254863"/>
    </source>
</evidence>
<accession>A0A7H4PKI3</accession>
<dbReference type="Proteomes" id="UP000254863">
    <property type="component" value="Unassembled WGS sequence"/>
</dbReference>
<evidence type="ECO:0000313" key="1">
    <source>
        <dbReference type="EMBL" id="STW78906.1"/>
    </source>
</evidence>
<reference evidence="1 2" key="1">
    <citation type="submission" date="2018-06" db="EMBL/GenBank/DDBJ databases">
        <authorList>
            <consortium name="Pathogen Informatics"/>
            <person name="Doyle S."/>
        </authorList>
    </citation>
    <scope>NUCLEOTIDE SEQUENCE [LARGE SCALE GENOMIC DNA]</scope>
    <source>
        <strain evidence="1 2">NCTC11685</strain>
    </source>
</reference>
<organism evidence="1 2">
    <name type="scientific">Klebsiella michiganensis</name>
    <dbReference type="NCBI Taxonomy" id="1134687"/>
    <lineage>
        <taxon>Bacteria</taxon>
        <taxon>Pseudomonadati</taxon>
        <taxon>Pseudomonadota</taxon>
        <taxon>Gammaproteobacteria</taxon>
        <taxon>Enterobacterales</taxon>
        <taxon>Enterobacteriaceae</taxon>
        <taxon>Klebsiella/Raoultella group</taxon>
        <taxon>Klebsiella</taxon>
    </lineage>
</organism>
<protein>
    <submittedName>
        <fullName evidence="1">Uncharacterized protein</fullName>
    </submittedName>
</protein>
<sequence>MDRLSPVTRICKVGFTMENELHFHPVLMSPKLNWMSIFFALMAGIAVKNLTIPSPDTKRWSAGFAAMT</sequence>
<dbReference type="EMBL" id="UGMS01000003">
    <property type="protein sequence ID" value="STW78906.1"/>
    <property type="molecule type" value="Genomic_DNA"/>
</dbReference>